<comment type="caution">
    <text evidence="1">The sequence shown here is derived from an EMBL/GenBank/DDBJ whole genome shotgun (WGS) entry which is preliminary data.</text>
</comment>
<proteinExistence type="predicted"/>
<name>A0A919SR42_9ACTN</name>
<dbReference type="Proteomes" id="UP000681340">
    <property type="component" value="Unassembled WGS sequence"/>
</dbReference>
<dbReference type="AlphaFoldDB" id="A0A919SR42"/>
<reference evidence="1" key="1">
    <citation type="submission" date="2021-03" db="EMBL/GenBank/DDBJ databases">
        <title>Whole genome shotgun sequence of Actinoplanes auranticolor NBRC 12245.</title>
        <authorList>
            <person name="Komaki H."/>
            <person name="Tamura T."/>
        </authorList>
    </citation>
    <scope>NUCLEOTIDE SEQUENCE</scope>
    <source>
        <strain evidence="1">NBRC 12245</strain>
    </source>
</reference>
<organism evidence="1 2">
    <name type="scientific">Actinoplanes auranticolor</name>
    <dbReference type="NCBI Taxonomy" id="47988"/>
    <lineage>
        <taxon>Bacteria</taxon>
        <taxon>Bacillati</taxon>
        <taxon>Actinomycetota</taxon>
        <taxon>Actinomycetes</taxon>
        <taxon>Micromonosporales</taxon>
        <taxon>Micromonosporaceae</taxon>
        <taxon>Actinoplanes</taxon>
    </lineage>
</organism>
<sequence>MGDVGAVGMVVAGVDATAVAVTLAASPREVVHTSDQVAEAIEKLVTRNQRLSELAQALVDGTEHKRA</sequence>
<accession>A0A919SR42</accession>
<dbReference type="EMBL" id="BOQL01000065">
    <property type="protein sequence ID" value="GIM77002.1"/>
    <property type="molecule type" value="Genomic_DNA"/>
</dbReference>
<evidence type="ECO:0000313" key="2">
    <source>
        <dbReference type="Proteomes" id="UP000681340"/>
    </source>
</evidence>
<protein>
    <submittedName>
        <fullName evidence="1">Uncharacterized protein</fullName>
    </submittedName>
</protein>
<dbReference type="RefSeq" id="WP_212993212.1">
    <property type="nucleotide sequence ID" value="NZ_BAABEA010000009.1"/>
</dbReference>
<gene>
    <name evidence="1" type="ORF">Aau02nite_73730</name>
</gene>
<evidence type="ECO:0000313" key="1">
    <source>
        <dbReference type="EMBL" id="GIM77002.1"/>
    </source>
</evidence>
<keyword evidence="2" id="KW-1185">Reference proteome</keyword>